<protein>
    <submittedName>
        <fullName evidence="2">YceI family protein</fullName>
    </submittedName>
</protein>
<dbReference type="AlphaFoldDB" id="A0A953M0B5"/>
<dbReference type="Gene3D" id="2.40.128.110">
    <property type="entry name" value="Lipid/polyisoprenoid-binding, YceI-like"/>
    <property type="match status" value="1"/>
</dbReference>
<dbReference type="InterPro" id="IPR007372">
    <property type="entry name" value="Lipid/polyisoprenoid-bd_YceI"/>
</dbReference>
<reference evidence="2" key="1">
    <citation type="journal article" date="2021" name="bioRxiv">
        <title>Unraveling nitrogen, sulfur and carbon metabolic pathways and microbial community transcriptional responses to substrate deprivation and toxicity stresses in a bioreactor mimicking anoxic brackish coastal sediment conditions.</title>
        <authorList>
            <person name="Martins P.D."/>
            <person name="Echeveste M.J."/>
            <person name="Arshad A."/>
            <person name="Kurth J."/>
            <person name="Ouboter H."/>
            <person name="Jetten M.S.M."/>
            <person name="Welte C.U."/>
        </authorList>
    </citation>
    <scope>NUCLEOTIDE SEQUENCE</scope>
    <source>
        <strain evidence="2">MAG_39</strain>
    </source>
</reference>
<organism evidence="2 3">
    <name type="scientific">Candidatus Nitrobium versatile</name>
    <dbReference type="NCBI Taxonomy" id="2884831"/>
    <lineage>
        <taxon>Bacteria</taxon>
        <taxon>Pseudomonadati</taxon>
        <taxon>Nitrospirota</taxon>
        <taxon>Nitrospiria</taxon>
        <taxon>Nitrospirales</taxon>
        <taxon>Nitrospiraceae</taxon>
        <taxon>Candidatus Nitrobium</taxon>
    </lineage>
</organism>
<dbReference type="Pfam" id="PF04264">
    <property type="entry name" value="YceI"/>
    <property type="match status" value="1"/>
</dbReference>
<sequence length="178" mass="19293">MGTWNIDSDHSVAAFAVRHMMIAMVRGQFNKLSGSINFDPADVARSSVDVAIEVASITTGIPKRDEHLRSPDFFDAEKYPKITFRSTGVEIAGGNRVRVTGDLTLHGITRTITFAAEYFGPVKAPYGGEISMGFSAFITLNREGFGILWNETLEAGGVMVGNEVQISLDVEADFAADQ</sequence>
<dbReference type="InterPro" id="IPR036761">
    <property type="entry name" value="TTHA0802/YceI-like_sf"/>
</dbReference>
<name>A0A953M0B5_9BACT</name>
<comment type="caution">
    <text evidence="2">The sequence shown here is derived from an EMBL/GenBank/DDBJ whole genome shotgun (WGS) entry which is preliminary data.</text>
</comment>
<evidence type="ECO:0000313" key="2">
    <source>
        <dbReference type="EMBL" id="MBZ0154965.1"/>
    </source>
</evidence>
<accession>A0A953M0B5</accession>
<evidence type="ECO:0000313" key="3">
    <source>
        <dbReference type="Proteomes" id="UP000705867"/>
    </source>
</evidence>
<dbReference type="SMART" id="SM00867">
    <property type="entry name" value="YceI"/>
    <property type="match status" value="1"/>
</dbReference>
<reference evidence="2" key="2">
    <citation type="submission" date="2021-08" db="EMBL/GenBank/DDBJ databases">
        <authorList>
            <person name="Dalcin Martins P."/>
        </authorList>
    </citation>
    <scope>NUCLEOTIDE SEQUENCE</scope>
    <source>
        <strain evidence="2">MAG_39</strain>
    </source>
</reference>
<dbReference type="Proteomes" id="UP000705867">
    <property type="component" value="Unassembled WGS sequence"/>
</dbReference>
<proteinExistence type="predicted"/>
<dbReference type="SUPFAM" id="SSF101874">
    <property type="entry name" value="YceI-like"/>
    <property type="match status" value="1"/>
</dbReference>
<dbReference type="PANTHER" id="PTHR34406:SF1">
    <property type="entry name" value="PROTEIN YCEI"/>
    <property type="match status" value="1"/>
</dbReference>
<dbReference type="PANTHER" id="PTHR34406">
    <property type="entry name" value="PROTEIN YCEI"/>
    <property type="match status" value="1"/>
</dbReference>
<gene>
    <name evidence="2" type="ORF">K8I29_01970</name>
</gene>
<dbReference type="EMBL" id="JAIOIV010000016">
    <property type="protein sequence ID" value="MBZ0154965.1"/>
    <property type="molecule type" value="Genomic_DNA"/>
</dbReference>
<evidence type="ECO:0000259" key="1">
    <source>
        <dbReference type="SMART" id="SM00867"/>
    </source>
</evidence>
<feature type="domain" description="Lipid/polyisoprenoid-binding YceI-like" evidence="1">
    <location>
        <begin position="3"/>
        <end position="173"/>
    </location>
</feature>